<keyword evidence="9" id="KW-1185">Reference proteome</keyword>
<dbReference type="NCBIfam" id="NF006824">
    <property type="entry name" value="PRK09347.1-1"/>
    <property type="match status" value="1"/>
</dbReference>
<dbReference type="PANTHER" id="PTHR11109">
    <property type="entry name" value="GTP CYCLOHYDROLASE I"/>
    <property type="match status" value="1"/>
</dbReference>
<keyword evidence="6" id="KW-0547">Nucleotide-binding</keyword>
<organism evidence="8 9">
    <name type="scientific">Arcicella aquatica</name>
    <dbReference type="NCBI Taxonomy" id="217141"/>
    <lineage>
        <taxon>Bacteria</taxon>
        <taxon>Pseudomonadati</taxon>
        <taxon>Bacteroidota</taxon>
        <taxon>Cytophagia</taxon>
        <taxon>Cytophagales</taxon>
        <taxon>Flectobacillaceae</taxon>
        <taxon>Arcicella</taxon>
    </lineage>
</organism>
<evidence type="ECO:0000256" key="6">
    <source>
        <dbReference type="HAMAP-Rule" id="MF_00223"/>
    </source>
</evidence>
<dbReference type="GO" id="GO:0003934">
    <property type="term" value="F:GTP cyclohydrolase I activity"/>
    <property type="evidence" value="ECO:0007669"/>
    <property type="project" value="UniProtKB-EC"/>
</dbReference>
<dbReference type="EMBL" id="JAYFUL010000006">
    <property type="protein sequence ID" value="MEA5257267.1"/>
    <property type="molecule type" value="Genomic_DNA"/>
</dbReference>
<dbReference type="NCBIfam" id="NF006826">
    <property type="entry name" value="PRK09347.1-3"/>
    <property type="match status" value="1"/>
</dbReference>
<keyword evidence="6" id="KW-0479">Metal-binding</keyword>
<dbReference type="InterPro" id="IPR043134">
    <property type="entry name" value="GTP-CH-I_N"/>
</dbReference>
<dbReference type="Gene3D" id="1.10.286.10">
    <property type="match status" value="1"/>
</dbReference>
<comment type="subunit">
    <text evidence="6">Homopolymer.</text>
</comment>
<accession>A0ABU5QJM7</accession>
<dbReference type="PROSITE" id="PS00860">
    <property type="entry name" value="GTP_CYCLOHYDROL_1_2"/>
    <property type="match status" value="1"/>
</dbReference>
<dbReference type="SUPFAM" id="SSF55620">
    <property type="entry name" value="Tetrahydrobiopterin biosynthesis enzymes-like"/>
    <property type="match status" value="1"/>
</dbReference>
<dbReference type="HAMAP" id="MF_00223">
    <property type="entry name" value="FolE"/>
    <property type="match status" value="1"/>
</dbReference>
<dbReference type="InterPro" id="IPR020602">
    <property type="entry name" value="GTP_CycHdrlase_I_dom"/>
</dbReference>
<dbReference type="Proteomes" id="UP001304671">
    <property type="component" value="Unassembled WGS sequence"/>
</dbReference>
<dbReference type="PROSITE" id="PS00859">
    <property type="entry name" value="GTP_CYCLOHYDROL_1_1"/>
    <property type="match status" value="1"/>
</dbReference>
<evidence type="ECO:0000256" key="3">
    <source>
        <dbReference type="ARBA" id="ARBA00008085"/>
    </source>
</evidence>
<evidence type="ECO:0000256" key="4">
    <source>
        <dbReference type="ARBA" id="ARBA00022563"/>
    </source>
</evidence>
<sequence>MKPNETLLNTLLVDNNNKIRFTDEEIGDEHIMTSVDTPMRDDAFDMTDDEKMAQIEYHFKQIMETLGLDLTDDSLKGTPKRVAKMYVKEIFSGLDPKNMPSVALFENKYQYNEMLVEKNISFYSNCEHHFVPIFGKAHVAYIANGQVIGLSKLNRIVQHFAKRPQVQERLTMQIAKELQKLLGTEDVAIMIDAKHLCVASRGVKDDTSTTITSFYGGKFAEEATKAEFLKYIAV</sequence>
<keyword evidence="6" id="KW-0342">GTP-binding</keyword>
<dbReference type="NCBIfam" id="NF006825">
    <property type="entry name" value="PRK09347.1-2"/>
    <property type="match status" value="1"/>
</dbReference>
<keyword evidence="6" id="KW-0862">Zinc</keyword>
<evidence type="ECO:0000313" key="9">
    <source>
        <dbReference type="Proteomes" id="UP001304671"/>
    </source>
</evidence>
<dbReference type="RefSeq" id="WP_309916634.1">
    <property type="nucleotide sequence ID" value="NZ_JAYFUL010000006.1"/>
</dbReference>
<feature type="binding site" evidence="6">
    <location>
        <position position="126"/>
    </location>
    <ligand>
        <name>Zn(2+)</name>
        <dbReference type="ChEBI" id="CHEBI:29105"/>
    </ligand>
</feature>
<comment type="catalytic activity">
    <reaction evidence="1 6">
        <text>GTP + H2O = 7,8-dihydroneopterin 3'-triphosphate + formate + H(+)</text>
        <dbReference type="Rhea" id="RHEA:17473"/>
        <dbReference type="ChEBI" id="CHEBI:15377"/>
        <dbReference type="ChEBI" id="CHEBI:15378"/>
        <dbReference type="ChEBI" id="CHEBI:15740"/>
        <dbReference type="ChEBI" id="CHEBI:37565"/>
        <dbReference type="ChEBI" id="CHEBI:58462"/>
        <dbReference type="EC" id="3.5.4.16"/>
    </reaction>
</comment>
<name>A0ABU5QJM7_9BACT</name>
<dbReference type="PANTHER" id="PTHR11109:SF7">
    <property type="entry name" value="GTP CYCLOHYDROLASE 1"/>
    <property type="match status" value="1"/>
</dbReference>
<evidence type="ECO:0000259" key="7">
    <source>
        <dbReference type="Pfam" id="PF01227"/>
    </source>
</evidence>
<dbReference type="Gene3D" id="3.30.1130.10">
    <property type="match status" value="1"/>
</dbReference>
<evidence type="ECO:0000256" key="5">
    <source>
        <dbReference type="ARBA" id="ARBA00022801"/>
    </source>
</evidence>
<evidence type="ECO:0000313" key="8">
    <source>
        <dbReference type="EMBL" id="MEA5257267.1"/>
    </source>
</evidence>
<comment type="pathway">
    <text evidence="2 6">Cofactor biosynthesis; 7,8-dihydroneopterin triphosphate biosynthesis; 7,8-dihydroneopterin triphosphate from GTP: step 1/1.</text>
</comment>
<dbReference type="Pfam" id="PF01227">
    <property type="entry name" value="GTP_cyclohydroI"/>
    <property type="match status" value="1"/>
</dbReference>
<reference evidence="8 9" key="1">
    <citation type="submission" date="2023-12" db="EMBL/GenBank/DDBJ databases">
        <title>Novel species of the genus Arcicella isolated from rivers.</title>
        <authorList>
            <person name="Lu H."/>
        </authorList>
    </citation>
    <scope>NUCLEOTIDE SEQUENCE [LARGE SCALE GENOMIC DNA]</scope>
    <source>
        <strain evidence="8 9">LMG 21963</strain>
    </source>
</reference>
<feature type="domain" description="GTP cyclohydrolase I" evidence="7">
    <location>
        <begin position="55"/>
        <end position="232"/>
    </location>
</feature>
<keyword evidence="5 6" id="KW-0378">Hydrolase</keyword>
<keyword evidence="4 6" id="KW-0554">One-carbon metabolism</keyword>
<proteinExistence type="inferred from homology"/>
<comment type="similarity">
    <text evidence="3 6">Belongs to the GTP cyclohydrolase I family.</text>
</comment>
<feature type="binding site" evidence="6">
    <location>
        <position position="197"/>
    </location>
    <ligand>
        <name>Zn(2+)</name>
        <dbReference type="ChEBI" id="CHEBI:29105"/>
    </ligand>
</feature>
<comment type="caution">
    <text evidence="8">The sequence shown here is derived from an EMBL/GenBank/DDBJ whole genome shotgun (WGS) entry which is preliminary data.</text>
</comment>
<dbReference type="NCBIfam" id="TIGR00063">
    <property type="entry name" value="folE"/>
    <property type="match status" value="1"/>
</dbReference>
<feature type="binding site" evidence="6">
    <location>
        <position position="129"/>
    </location>
    <ligand>
        <name>Zn(2+)</name>
        <dbReference type="ChEBI" id="CHEBI:29105"/>
    </ligand>
</feature>
<dbReference type="InterPro" id="IPR043133">
    <property type="entry name" value="GTP-CH-I_C/QueF"/>
</dbReference>
<evidence type="ECO:0000256" key="2">
    <source>
        <dbReference type="ARBA" id="ARBA00005080"/>
    </source>
</evidence>
<dbReference type="InterPro" id="IPR018234">
    <property type="entry name" value="GTP_CycHdrlase_I_CS"/>
</dbReference>
<evidence type="ECO:0000256" key="1">
    <source>
        <dbReference type="ARBA" id="ARBA00001052"/>
    </source>
</evidence>
<gene>
    <name evidence="6 8" type="primary">folE</name>
    <name evidence="8" type="ORF">VB264_05670</name>
</gene>
<protein>
    <recommendedName>
        <fullName evidence="6">GTP cyclohydrolase 1</fullName>
        <ecNumber evidence="6">3.5.4.16</ecNumber>
    </recommendedName>
    <alternativeName>
        <fullName evidence="6">GTP cyclohydrolase I</fullName>
        <shortName evidence="6">GTP-CH-I</shortName>
    </alternativeName>
</protein>
<dbReference type="EC" id="3.5.4.16" evidence="6"/>
<dbReference type="InterPro" id="IPR001474">
    <property type="entry name" value="GTP_CycHdrlase_I"/>
</dbReference>